<evidence type="ECO:0000256" key="4">
    <source>
        <dbReference type="ARBA" id="ARBA00022989"/>
    </source>
</evidence>
<dbReference type="Pfam" id="PF12823">
    <property type="entry name" value="DUF3817"/>
    <property type="match status" value="1"/>
</dbReference>
<evidence type="ECO:0000256" key="3">
    <source>
        <dbReference type="ARBA" id="ARBA00022692"/>
    </source>
</evidence>
<dbReference type="PANTHER" id="PTHR40077:SF1">
    <property type="entry name" value="MEMBRANE PROTEIN"/>
    <property type="match status" value="1"/>
</dbReference>
<keyword evidence="5 6" id="KW-0472">Membrane</keyword>
<feature type="transmembrane region" description="Helical" evidence="6">
    <location>
        <begin position="12"/>
        <end position="31"/>
    </location>
</feature>
<proteinExistence type="predicted"/>
<comment type="caution">
    <text evidence="8">The sequence shown here is derived from an EMBL/GenBank/DDBJ whole genome shotgun (WGS) entry which is preliminary data.</text>
</comment>
<keyword evidence="2" id="KW-1003">Cell membrane</keyword>
<dbReference type="PANTHER" id="PTHR40077">
    <property type="entry name" value="MEMBRANE PROTEIN-RELATED"/>
    <property type="match status" value="1"/>
</dbReference>
<reference evidence="8 9" key="1">
    <citation type="submission" date="2021-03" db="EMBL/GenBank/DDBJ databases">
        <title>Thiomicrorhabdus sp.nov.,novel sulfur-oxidizing bacteria isolated from coastal sediment.</title>
        <authorList>
            <person name="Liu X."/>
        </authorList>
    </citation>
    <scope>NUCLEOTIDE SEQUENCE [LARGE SCALE GENOMIC DNA]</scope>
    <source>
        <strain evidence="8 9">6S2-11</strain>
    </source>
</reference>
<dbReference type="InterPro" id="IPR023845">
    <property type="entry name" value="DUF3817_TM"/>
</dbReference>
<evidence type="ECO:0000259" key="7">
    <source>
        <dbReference type="Pfam" id="PF12823"/>
    </source>
</evidence>
<dbReference type="Proteomes" id="UP000664835">
    <property type="component" value="Unassembled WGS sequence"/>
</dbReference>
<dbReference type="EMBL" id="JAGETV010000005">
    <property type="protein sequence ID" value="MBO1926816.1"/>
    <property type="molecule type" value="Genomic_DNA"/>
</dbReference>
<protein>
    <submittedName>
        <fullName evidence="8">DUF3817 domain-containing protein</fullName>
    </submittedName>
</protein>
<comment type="subcellular location">
    <subcellularLocation>
        <location evidence="1">Cell membrane</location>
        <topology evidence="1">Multi-pass membrane protein</topology>
    </subcellularLocation>
</comment>
<dbReference type="NCBIfam" id="TIGR03954">
    <property type="entry name" value="integ_memb_HG"/>
    <property type="match status" value="1"/>
</dbReference>
<organism evidence="8 9">
    <name type="scientific">Thiomicrorhabdus marina</name>
    <dbReference type="NCBI Taxonomy" id="2818442"/>
    <lineage>
        <taxon>Bacteria</taxon>
        <taxon>Pseudomonadati</taxon>
        <taxon>Pseudomonadota</taxon>
        <taxon>Gammaproteobacteria</taxon>
        <taxon>Thiotrichales</taxon>
        <taxon>Piscirickettsiaceae</taxon>
        <taxon>Thiomicrorhabdus</taxon>
    </lineage>
</organism>
<evidence type="ECO:0000313" key="9">
    <source>
        <dbReference type="Proteomes" id="UP000664835"/>
    </source>
</evidence>
<name>A0ABS3Q3A3_9GAMM</name>
<accession>A0ABS3Q3A3</accession>
<feature type="transmembrane region" description="Helical" evidence="6">
    <location>
        <begin position="43"/>
        <end position="64"/>
    </location>
</feature>
<dbReference type="RefSeq" id="WP_208148261.1">
    <property type="nucleotide sequence ID" value="NZ_JAGETV010000005.1"/>
</dbReference>
<gene>
    <name evidence="8" type="ORF">J3998_04445</name>
</gene>
<evidence type="ECO:0000256" key="6">
    <source>
        <dbReference type="SAM" id="Phobius"/>
    </source>
</evidence>
<feature type="domain" description="DUF3817" evidence="7">
    <location>
        <begin position="9"/>
        <end position="93"/>
    </location>
</feature>
<keyword evidence="3 6" id="KW-0812">Transmembrane</keyword>
<keyword evidence="4 6" id="KW-1133">Transmembrane helix</keyword>
<evidence type="ECO:0000313" key="8">
    <source>
        <dbReference type="EMBL" id="MBO1926816.1"/>
    </source>
</evidence>
<feature type="transmembrane region" description="Helical" evidence="6">
    <location>
        <begin position="70"/>
        <end position="89"/>
    </location>
</feature>
<evidence type="ECO:0000256" key="2">
    <source>
        <dbReference type="ARBA" id="ARBA00022475"/>
    </source>
</evidence>
<keyword evidence="9" id="KW-1185">Reference proteome</keyword>
<evidence type="ECO:0000256" key="5">
    <source>
        <dbReference type="ARBA" id="ARBA00023136"/>
    </source>
</evidence>
<evidence type="ECO:0000256" key="1">
    <source>
        <dbReference type="ARBA" id="ARBA00004651"/>
    </source>
</evidence>
<sequence length="96" mass="10525">MQQQTNFSILKIVALLEGTSLLLLLLVAMPMKYMLGVPEAVKIVGPIHGVLFIVFNLVLFSHAIKGHLGFFTTMTGFFASLIPVGTFIFKAKMLKA</sequence>